<evidence type="ECO:0000259" key="4">
    <source>
        <dbReference type="Pfam" id="PF04824"/>
    </source>
</evidence>
<dbReference type="InterPro" id="IPR023093">
    <property type="entry name" value="ScpA-like_C"/>
</dbReference>
<dbReference type="Pfam" id="PF04825">
    <property type="entry name" value="Rad21_Rec8_N"/>
    <property type="match status" value="1"/>
</dbReference>
<proteinExistence type="predicted"/>
<dbReference type="EMBL" id="JAKKPZ010000014">
    <property type="protein sequence ID" value="KAI1713864.1"/>
    <property type="molecule type" value="Genomic_DNA"/>
</dbReference>
<dbReference type="GO" id="GO:0005634">
    <property type="term" value="C:nucleus"/>
    <property type="evidence" value="ECO:0007669"/>
    <property type="project" value="UniProtKB-SubCell"/>
</dbReference>
<comment type="caution">
    <text evidence="6">The sequence shown here is derived from an EMBL/GenBank/DDBJ whole genome shotgun (WGS) entry which is preliminary data.</text>
</comment>
<evidence type="ECO:0000256" key="2">
    <source>
        <dbReference type="ARBA" id="ARBA00023242"/>
    </source>
</evidence>
<dbReference type="PANTHER" id="PTHR12585:SF27">
    <property type="entry name" value="MEIOTIC RECOMBINATION PROTEIN REC8 HOMOLOG"/>
    <property type="match status" value="1"/>
</dbReference>
<feature type="domain" description="Rad21/Rec8-like protein C-terminal eukaryotic" evidence="4">
    <location>
        <begin position="591"/>
        <end position="634"/>
    </location>
</feature>
<dbReference type="Gene3D" id="1.10.10.580">
    <property type="entry name" value="Structural maintenance of chromosome 1. Chain E"/>
    <property type="match status" value="1"/>
</dbReference>
<dbReference type="GO" id="GO:0051177">
    <property type="term" value="P:meiotic sister chromatid cohesion"/>
    <property type="evidence" value="ECO:0007669"/>
    <property type="project" value="TreeGrafter"/>
</dbReference>
<feature type="domain" description="Rad21/Rec8-like protein N-terminal" evidence="5">
    <location>
        <begin position="1"/>
        <end position="110"/>
    </location>
</feature>
<dbReference type="Proteomes" id="UP001201812">
    <property type="component" value="Unassembled WGS sequence"/>
</dbReference>
<name>A0AAD4N6Y0_9BILA</name>
<organism evidence="6 7">
    <name type="scientific">Ditylenchus destructor</name>
    <dbReference type="NCBI Taxonomy" id="166010"/>
    <lineage>
        <taxon>Eukaryota</taxon>
        <taxon>Metazoa</taxon>
        <taxon>Ecdysozoa</taxon>
        <taxon>Nematoda</taxon>
        <taxon>Chromadorea</taxon>
        <taxon>Rhabditida</taxon>
        <taxon>Tylenchina</taxon>
        <taxon>Tylenchomorpha</taxon>
        <taxon>Sphaerularioidea</taxon>
        <taxon>Anguinidae</taxon>
        <taxon>Anguininae</taxon>
        <taxon>Ditylenchus</taxon>
    </lineage>
</organism>
<evidence type="ECO:0000256" key="3">
    <source>
        <dbReference type="SAM" id="MobiDB-lite"/>
    </source>
</evidence>
<reference evidence="6" key="1">
    <citation type="submission" date="2022-01" db="EMBL/GenBank/DDBJ databases">
        <title>Genome Sequence Resource for Two Populations of Ditylenchus destructor, the Migratory Endoparasitic Phytonematode.</title>
        <authorList>
            <person name="Zhang H."/>
            <person name="Lin R."/>
            <person name="Xie B."/>
        </authorList>
    </citation>
    <scope>NUCLEOTIDE SEQUENCE</scope>
    <source>
        <strain evidence="6">BazhouSP</strain>
    </source>
</reference>
<feature type="region of interest" description="Disordered" evidence="3">
    <location>
        <begin position="458"/>
        <end position="510"/>
    </location>
</feature>
<dbReference type="InterPro" id="IPR039781">
    <property type="entry name" value="Rad21/Rec8-like"/>
</dbReference>
<dbReference type="InterPro" id="IPR006910">
    <property type="entry name" value="Rad21_Rec8_N"/>
</dbReference>
<evidence type="ECO:0000259" key="5">
    <source>
        <dbReference type="Pfam" id="PF04825"/>
    </source>
</evidence>
<dbReference type="GO" id="GO:0003682">
    <property type="term" value="F:chromatin binding"/>
    <property type="evidence" value="ECO:0007669"/>
    <property type="project" value="TreeGrafter"/>
</dbReference>
<evidence type="ECO:0000313" key="6">
    <source>
        <dbReference type="EMBL" id="KAI1713864.1"/>
    </source>
</evidence>
<dbReference type="GO" id="GO:0006302">
    <property type="term" value="P:double-strand break repair"/>
    <property type="evidence" value="ECO:0007669"/>
    <property type="project" value="TreeGrafter"/>
</dbReference>
<protein>
    <submittedName>
        <fullName evidence="6">Meiotic recombination protein REC8 like protein</fullName>
    </submittedName>
</protein>
<keyword evidence="7" id="KW-1185">Reference proteome</keyword>
<gene>
    <name evidence="6" type="ORF">DdX_08747</name>
</gene>
<dbReference type="AlphaFoldDB" id="A0AAD4N6Y0"/>
<dbReference type="InterPro" id="IPR006909">
    <property type="entry name" value="Rad21/Rec8_C_eu"/>
</dbReference>
<keyword evidence="2" id="KW-0539">Nucleus</keyword>
<feature type="compositionally biased region" description="Pro residues" evidence="3">
    <location>
        <begin position="465"/>
        <end position="481"/>
    </location>
</feature>
<evidence type="ECO:0000256" key="1">
    <source>
        <dbReference type="ARBA" id="ARBA00004123"/>
    </source>
</evidence>
<sequence length="641" mass="72784">MFWSHHILVAKHSNFALIWRYIHDSRNKNKVRNELLQLDIIEVCKDLMKYIPSGIHSATELQTKMSLYLLGQLYYGITLVYQVQVDAFLRDAHDVAKSMLRVSEPEKKVKKRTANELDFPIDAEEQATKKRRSAKTKIAAILDLNDPNNYVVEPPLRQPVTDPYAGIDDMFGEEVPPGGRPRTSKLFREIEEELNRSLRPEDRLDLDTSLRNPKVSMGWADFQEGARGPSTPRFDVSPMRAMKESFAEASSAMKKSYLAEPPAEPVTPTVPILEQHDDEPVPQTVPIFRQPEEELIPESQLSQNLIHLDPLPQLQARAEGKKKKRRLTIFDEEIAISSEEIMQQLNDYSGLVRTREKRMAEIEALRQPSLIELLNPRPPLMPVLSEELYSLFDAVLKNVRDKPLTFEEAGNMGIDELRRRRFDFDLPSWGSEQPVGQELPQLKVSVAQMSMSPVRVEQPLHEPAAPEPPAPEPPVLEPPIVEPMQENEEEERHRRMSSVAAGSRRTAATPAGTLLTDEEGITQHLNSDINFDAYNLIETREGYAPVQLEAQDATMPAIPPGIIEKETEELYGQIVAQKRKICVFAEVIGKVSKRAAARKFMALLYLLKRQEIHGNFIKAKQQDAFGDILVKLKPVNEDDAE</sequence>
<dbReference type="Pfam" id="PF04824">
    <property type="entry name" value="Rad21_Rec8"/>
    <property type="match status" value="1"/>
</dbReference>
<accession>A0AAD4N6Y0</accession>
<dbReference type="PANTHER" id="PTHR12585">
    <property type="entry name" value="SCC1 / RAD21 FAMILY MEMBER"/>
    <property type="match status" value="1"/>
</dbReference>
<comment type="subcellular location">
    <subcellularLocation>
        <location evidence="1">Nucleus</location>
    </subcellularLocation>
</comment>
<dbReference type="GO" id="GO:0030893">
    <property type="term" value="C:meiotic cohesin complex"/>
    <property type="evidence" value="ECO:0007669"/>
    <property type="project" value="TreeGrafter"/>
</dbReference>
<evidence type="ECO:0000313" key="7">
    <source>
        <dbReference type="Proteomes" id="UP001201812"/>
    </source>
</evidence>